<dbReference type="PANTHER" id="PTHR10422:SF40">
    <property type="entry name" value="CYTOCHROME C OXIDASE SUBUNIT I"/>
    <property type="match status" value="1"/>
</dbReference>
<reference evidence="4 5" key="1">
    <citation type="submission" date="2017-01" db="EMBL/GenBank/DDBJ databases">
        <title>The complete genome sequence of a sulfur-oxidizing marine bacterium Thioclava sp. 25B10_4T.</title>
        <authorList>
            <person name="Liu Y."/>
            <person name="Lai Q."/>
            <person name="Shao Z."/>
        </authorList>
    </citation>
    <scope>NUCLEOTIDE SEQUENCE [LARGE SCALE GENOMIC DNA]</scope>
    <source>
        <strain evidence="4 5">25B10_4</strain>
        <plasmid evidence="4 5">unnamed1</plasmid>
    </source>
</reference>
<dbReference type="InterPro" id="IPR023616">
    <property type="entry name" value="Cyt_c_oxase-like_su1_dom"/>
</dbReference>
<proteinExistence type="predicted"/>
<feature type="transmembrane region" description="Helical" evidence="2">
    <location>
        <begin position="82"/>
        <end position="105"/>
    </location>
</feature>
<accession>A0ABM6IMA2</accession>
<evidence type="ECO:0000313" key="4">
    <source>
        <dbReference type="EMBL" id="AQS50097.1"/>
    </source>
</evidence>
<dbReference type="RefSeq" id="WP_077701410.1">
    <property type="nucleotide sequence ID" value="NZ_CP019438.1"/>
</dbReference>
<keyword evidence="2" id="KW-0472">Membrane</keyword>
<feature type="domain" description="Cytochrome oxidase subunit I profile" evidence="3">
    <location>
        <begin position="1"/>
        <end position="209"/>
    </location>
</feature>
<dbReference type="Gene3D" id="1.20.210.10">
    <property type="entry name" value="Cytochrome c oxidase-like, subunit I domain"/>
    <property type="match status" value="1"/>
</dbReference>
<keyword evidence="5" id="KW-1185">Reference proteome</keyword>
<dbReference type="PANTHER" id="PTHR10422">
    <property type="entry name" value="CYTOCHROME C OXIDASE SUBUNIT 1"/>
    <property type="match status" value="1"/>
</dbReference>
<sequence>MMLLSLVLTLDAIAANEATVLYTFYAPMPADGAFCLGIALIFIANWGVGYQILAMRWRGHAAPPGRITPLVSRMSAVTMSMWFLASLGAVAAVVIWHIPAFLGWIDGMPPMITRKLFWWSGHPIVYFWLMPAYISWYALIPRQIGGVLISDPLARVSFILLMLFSLPVGTRHQLMDAGIPDVMRAIVIFLTFTVILPSLLTAFTVGASLEYAGRARAAGVIRASRRSCWRCCCSSSAGRAGW</sequence>
<keyword evidence="2" id="KW-0812">Transmembrane</keyword>
<dbReference type="InterPro" id="IPR036927">
    <property type="entry name" value="Cyt_c_oxase-like_su1_sf"/>
</dbReference>
<geneLocation type="plasmid" evidence="4 5">
    <name>unnamed1</name>
</geneLocation>
<name>A0ABM6IMA2_9RHOB</name>
<evidence type="ECO:0000259" key="3">
    <source>
        <dbReference type="PROSITE" id="PS50855"/>
    </source>
</evidence>
<keyword evidence="1" id="KW-0813">Transport</keyword>
<evidence type="ECO:0000313" key="5">
    <source>
        <dbReference type="Proteomes" id="UP000185622"/>
    </source>
</evidence>
<feature type="transmembrane region" description="Helical" evidence="2">
    <location>
        <begin position="152"/>
        <end position="170"/>
    </location>
</feature>
<organism evidence="4 5">
    <name type="scientific">Thioclava nitratireducens</name>
    <dbReference type="NCBI Taxonomy" id="1915078"/>
    <lineage>
        <taxon>Bacteria</taxon>
        <taxon>Pseudomonadati</taxon>
        <taxon>Pseudomonadota</taxon>
        <taxon>Alphaproteobacteria</taxon>
        <taxon>Rhodobacterales</taxon>
        <taxon>Paracoccaceae</taxon>
        <taxon>Thioclava</taxon>
    </lineage>
</organism>
<keyword evidence="1" id="KW-0679">Respiratory chain</keyword>
<dbReference type="Pfam" id="PF00115">
    <property type="entry name" value="COX1"/>
    <property type="match status" value="1"/>
</dbReference>
<keyword evidence="2" id="KW-1133">Transmembrane helix</keyword>
<feature type="transmembrane region" description="Helical" evidence="2">
    <location>
        <begin position="24"/>
        <end position="48"/>
    </location>
</feature>
<keyword evidence="4" id="KW-0614">Plasmid</keyword>
<gene>
    <name evidence="4" type="ORF">BMG03_19460</name>
</gene>
<evidence type="ECO:0000256" key="1">
    <source>
        <dbReference type="ARBA" id="ARBA00022660"/>
    </source>
</evidence>
<feature type="transmembrane region" description="Helical" evidence="2">
    <location>
        <begin position="117"/>
        <end position="140"/>
    </location>
</feature>
<dbReference type="Proteomes" id="UP000185622">
    <property type="component" value="Plasmid unnamed1"/>
</dbReference>
<evidence type="ECO:0000256" key="2">
    <source>
        <dbReference type="SAM" id="Phobius"/>
    </source>
</evidence>
<keyword evidence="1" id="KW-0249">Electron transport</keyword>
<feature type="transmembrane region" description="Helical" evidence="2">
    <location>
        <begin position="182"/>
        <end position="206"/>
    </location>
</feature>
<protein>
    <recommendedName>
        <fullName evidence="3">Cytochrome oxidase subunit I profile domain-containing protein</fullName>
    </recommendedName>
</protein>
<dbReference type="PROSITE" id="PS50855">
    <property type="entry name" value="COX1"/>
    <property type="match status" value="1"/>
</dbReference>
<dbReference type="InterPro" id="IPR000883">
    <property type="entry name" value="Cyt_C_Oxase_1"/>
</dbReference>
<dbReference type="SUPFAM" id="SSF81442">
    <property type="entry name" value="Cytochrome c oxidase subunit I-like"/>
    <property type="match status" value="1"/>
</dbReference>
<dbReference type="EMBL" id="CP019438">
    <property type="protein sequence ID" value="AQS50097.1"/>
    <property type="molecule type" value="Genomic_DNA"/>
</dbReference>